<protein>
    <submittedName>
        <fullName evidence="4">Helix-turn-helix domain-containing protein</fullName>
    </submittedName>
</protein>
<evidence type="ECO:0000313" key="5">
    <source>
        <dbReference type="Proteomes" id="UP000325255"/>
    </source>
</evidence>
<dbReference type="GO" id="GO:0046912">
    <property type="term" value="F:acyltransferase activity, acyl groups converted into alkyl on transfer"/>
    <property type="evidence" value="ECO:0007669"/>
    <property type="project" value="InterPro"/>
</dbReference>
<dbReference type="AlphaFoldDB" id="A0A5M6IPF4"/>
<dbReference type="Proteomes" id="UP000325255">
    <property type="component" value="Unassembled WGS sequence"/>
</dbReference>
<reference evidence="4 5" key="1">
    <citation type="submission" date="2019-09" db="EMBL/GenBank/DDBJ databases">
        <title>Genome sequence of Rhodovastum atsumiense, a diverse member of the Acetobacteraceae family of non-sulfur purple photosynthetic bacteria.</title>
        <authorList>
            <person name="Meyer T."/>
            <person name="Kyndt J."/>
        </authorList>
    </citation>
    <scope>NUCLEOTIDE SEQUENCE [LARGE SCALE GENOMIC DNA]</scope>
    <source>
        <strain evidence="4 5">DSM 21279</strain>
    </source>
</reference>
<dbReference type="InterPro" id="IPR036969">
    <property type="entry name" value="Citrate_synthase_sf"/>
</dbReference>
<evidence type="ECO:0000256" key="2">
    <source>
        <dbReference type="ARBA" id="ARBA00022679"/>
    </source>
</evidence>
<gene>
    <name evidence="4" type="ORF">F1189_20560</name>
</gene>
<dbReference type="Pfam" id="PF00285">
    <property type="entry name" value="Citrate_synt"/>
    <property type="match status" value="1"/>
</dbReference>
<dbReference type="EMBL" id="VWPK01000037">
    <property type="protein sequence ID" value="KAA5610131.1"/>
    <property type="molecule type" value="Genomic_DNA"/>
</dbReference>
<sequence>MTAWYTQQEACAALGVRQQTLYAYASRGQIEVCPDPANPRRSLYRAEDITALVRKRERGRTRDSIAASTMSWGEPIIPTRISTISHNRLFYRGTDAVALAATATLEEAAQLLWAAEKQPHFPACACDMTPSLPRARAYGALGLAAAEGSPAHALSAAMMQQEAAALVGRLASAFVGIAGDEAPLHRRVARAWGCEARAELLRRALVLLADQELTSSAFAARVTASTGASLGACALAGLATLSGPLHGDATVRVQALLDDAQRSGAEEAVRRWLSGGLPLPGFGHPLYPDGDPRAADLLGAFVPSHSTRSVVECVSRLTGLRPTIDVALAALVEQCRLPPGSAFALFAIGRSVGWMAHAMEQVAHGSLLRPRARYIGPEIIAADPPAGTVREPG</sequence>
<evidence type="ECO:0000256" key="1">
    <source>
        <dbReference type="ARBA" id="ARBA00010566"/>
    </source>
</evidence>
<evidence type="ECO:0000313" key="4">
    <source>
        <dbReference type="EMBL" id="KAA5610131.1"/>
    </source>
</evidence>
<dbReference type="PRINTS" id="PR00143">
    <property type="entry name" value="CITRTSNTHASE"/>
</dbReference>
<dbReference type="GO" id="GO:0006099">
    <property type="term" value="P:tricarboxylic acid cycle"/>
    <property type="evidence" value="ECO:0007669"/>
    <property type="project" value="TreeGrafter"/>
</dbReference>
<dbReference type="RefSeq" id="WP_150042753.1">
    <property type="nucleotide sequence ID" value="NZ_OW485601.1"/>
</dbReference>
<accession>A0A5M6IPF4</accession>
<dbReference type="GO" id="GO:0005975">
    <property type="term" value="P:carbohydrate metabolic process"/>
    <property type="evidence" value="ECO:0007669"/>
    <property type="project" value="TreeGrafter"/>
</dbReference>
<dbReference type="InterPro" id="IPR002020">
    <property type="entry name" value="Citrate_synthase"/>
</dbReference>
<organism evidence="4 5">
    <name type="scientific">Rhodovastum atsumiense</name>
    <dbReference type="NCBI Taxonomy" id="504468"/>
    <lineage>
        <taxon>Bacteria</taxon>
        <taxon>Pseudomonadati</taxon>
        <taxon>Pseudomonadota</taxon>
        <taxon>Alphaproteobacteria</taxon>
        <taxon>Acetobacterales</taxon>
        <taxon>Acetobacteraceae</taxon>
        <taxon>Rhodovastum</taxon>
    </lineage>
</organism>
<keyword evidence="5" id="KW-1185">Reference proteome</keyword>
<keyword evidence="2" id="KW-0808">Transferase</keyword>
<dbReference type="SUPFAM" id="SSF48256">
    <property type="entry name" value="Citrate synthase"/>
    <property type="match status" value="1"/>
</dbReference>
<dbReference type="InterPro" id="IPR016142">
    <property type="entry name" value="Citrate_synth-like_lrg_a-sub"/>
</dbReference>
<dbReference type="Pfam" id="PF12728">
    <property type="entry name" value="HTH_17"/>
    <property type="match status" value="1"/>
</dbReference>
<dbReference type="CDD" id="cd06102">
    <property type="entry name" value="citrate_synt_like_2"/>
    <property type="match status" value="1"/>
</dbReference>
<dbReference type="GO" id="GO:0005829">
    <property type="term" value="C:cytosol"/>
    <property type="evidence" value="ECO:0007669"/>
    <property type="project" value="TreeGrafter"/>
</dbReference>
<dbReference type="Gene3D" id="1.10.580.10">
    <property type="entry name" value="Citrate Synthase, domain 1"/>
    <property type="match status" value="1"/>
</dbReference>
<proteinExistence type="inferred from homology"/>
<dbReference type="PANTHER" id="PTHR11739:SF4">
    <property type="entry name" value="CITRATE SYNTHASE, PEROXISOMAL"/>
    <property type="match status" value="1"/>
</dbReference>
<name>A0A5M6IPF4_9PROT</name>
<comment type="caution">
    <text evidence="4">The sequence shown here is derived from an EMBL/GenBank/DDBJ whole genome shotgun (WGS) entry which is preliminary data.</text>
</comment>
<feature type="domain" description="Helix-turn-helix" evidence="3">
    <location>
        <begin position="4"/>
        <end position="56"/>
    </location>
</feature>
<comment type="similarity">
    <text evidence="1">Belongs to the citrate synthase family.</text>
</comment>
<evidence type="ECO:0000259" key="3">
    <source>
        <dbReference type="Pfam" id="PF12728"/>
    </source>
</evidence>
<dbReference type="InterPro" id="IPR041657">
    <property type="entry name" value="HTH_17"/>
</dbReference>
<dbReference type="PANTHER" id="PTHR11739">
    <property type="entry name" value="CITRATE SYNTHASE"/>
    <property type="match status" value="1"/>
</dbReference>
<dbReference type="OrthoDB" id="9786046at2"/>